<evidence type="ECO:0000313" key="3">
    <source>
        <dbReference type="Proteomes" id="UP001159427"/>
    </source>
</evidence>
<organism evidence="2 3">
    <name type="scientific">Porites evermanni</name>
    <dbReference type="NCBI Taxonomy" id="104178"/>
    <lineage>
        <taxon>Eukaryota</taxon>
        <taxon>Metazoa</taxon>
        <taxon>Cnidaria</taxon>
        <taxon>Anthozoa</taxon>
        <taxon>Hexacorallia</taxon>
        <taxon>Scleractinia</taxon>
        <taxon>Fungiina</taxon>
        <taxon>Poritidae</taxon>
        <taxon>Porites</taxon>
    </lineage>
</organism>
<name>A0ABN8SGY2_9CNID</name>
<evidence type="ECO:0000313" key="2">
    <source>
        <dbReference type="EMBL" id="CAH3190769.1"/>
    </source>
</evidence>
<dbReference type="EMBL" id="CALNXI010002792">
    <property type="protein sequence ID" value="CAH3190769.1"/>
    <property type="molecule type" value="Genomic_DNA"/>
</dbReference>
<feature type="non-terminal residue" evidence="2">
    <location>
        <position position="1"/>
    </location>
</feature>
<gene>
    <name evidence="2" type="ORF">PEVE_00020819</name>
</gene>
<sequence>NTGLSVARRSSLPSSGVPQRSSKSASSQLPSGKDNRDVKRRRSGIEFDNLPPKPAKNRAGSAKISGQAFKDGGRL</sequence>
<dbReference type="Proteomes" id="UP001159427">
    <property type="component" value="Unassembled WGS sequence"/>
</dbReference>
<feature type="compositionally biased region" description="Polar residues" evidence="1">
    <location>
        <begin position="11"/>
        <end position="30"/>
    </location>
</feature>
<evidence type="ECO:0000256" key="1">
    <source>
        <dbReference type="SAM" id="MobiDB-lite"/>
    </source>
</evidence>
<reference evidence="2 3" key="1">
    <citation type="submission" date="2022-05" db="EMBL/GenBank/DDBJ databases">
        <authorList>
            <consortium name="Genoscope - CEA"/>
            <person name="William W."/>
        </authorList>
    </citation>
    <scope>NUCLEOTIDE SEQUENCE [LARGE SCALE GENOMIC DNA]</scope>
</reference>
<feature type="region of interest" description="Disordered" evidence="1">
    <location>
        <begin position="1"/>
        <end position="75"/>
    </location>
</feature>
<comment type="caution">
    <text evidence="2">The sequence shown here is derived from an EMBL/GenBank/DDBJ whole genome shotgun (WGS) entry which is preliminary data.</text>
</comment>
<accession>A0ABN8SGY2</accession>
<keyword evidence="3" id="KW-1185">Reference proteome</keyword>
<proteinExistence type="predicted"/>
<protein>
    <submittedName>
        <fullName evidence="2">Uncharacterized protein</fullName>
    </submittedName>
</protein>